<dbReference type="HAMAP" id="MF_01220_B">
    <property type="entry name" value="PyrH_B"/>
    <property type="match status" value="1"/>
</dbReference>
<feature type="binding site" evidence="11">
    <location>
        <position position="66"/>
    </location>
    <ligand>
        <name>UMP</name>
        <dbReference type="ChEBI" id="CHEBI:57865"/>
    </ligand>
</feature>
<dbReference type="InterPro" id="IPR011817">
    <property type="entry name" value="Uridylate_kinase"/>
</dbReference>
<evidence type="ECO:0000256" key="7">
    <source>
        <dbReference type="ARBA" id="ARBA00022777"/>
    </source>
</evidence>
<dbReference type="EC" id="2.7.4.22" evidence="11"/>
<evidence type="ECO:0000256" key="11">
    <source>
        <dbReference type="HAMAP-Rule" id="MF_01220"/>
    </source>
</evidence>
<reference evidence="13 14" key="1">
    <citation type="submission" date="2017-07" db="EMBL/GenBank/DDBJ databases">
        <title>Recovery of genomes from metagenomes via a dereplication, aggregation, and scoring strategy.</title>
        <authorList>
            <person name="Sieber C.M."/>
            <person name="Probst A.J."/>
            <person name="Sharrar A."/>
            <person name="Thomas B.C."/>
            <person name="Hess M."/>
            <person name="Tringe S.G."/>
            <person name="Banfield J.F."/>
        </authorList>
    </citation>
    <scope>NUCLEOTIDE SEQUENCE [LARGE SCALE GENOMIC DNA]</scope>
    <source>
        <strain evidence="13">JGI_Cruoil_03_51_56</strain>
    </source>
</reference>
<comment type="activity regulation">
    <text evidence="11">Inhibited by UTP.</text>
</comment>
<dbReference type="InterPro" id="IPR001048">
    <property type="entry name" value="Asp/Glu/Uridylate_kinase"/>
</dbReference>
<keyword evidence="6 11" id="KW-0547">Nucleotide-binding</keyword>
<dbReference type="Gene3D" id="3.40.1160.10">
    <property type="entry name" value="Acetylglutamate kinase-like"/>
    <property type="match status" value="1"/>
</dbReference>
<feature type="binding site" evidence="11">
    <location>
        <position position="154"/>
    </location>
    <ligand>
        <name>ATP</name>
        <dbReference type="ChEBI" id="CHEBI:30616"/>
    </ligand>
</feature>
<gene>
    <name evidence="11" type="primary">pyrH</name>
    <name evidence="13" type="ORF">CH330_06640</name>
</gene>
<comment type="catalytic activity">
    <reaction evidence="10 11">
        <text>UMP + ATP = UDP + ADP</text>
        <dbReference type="Rhea" id="RHEA:24400"/>
        <dbReference type="ChEBI" id="CHEBI:30616"/>
        <dbReference type="ChEBI" id="CHEBI:57865"/>
        <dbReference type="ChEBI" id="CHEBI:58223"/>
        <dbReference type="ChEBI" id="CHEBI:456216"/>
        <dbReference type="EC" id="2.7.4.22"/>
    </reaction>
</comment>
<evidence type="ECO:0000256" key="10">
    <source>
        <dbReference type="ARBA" id="ARBA00047767"/>
    </source>
</evidence>
<comment type="caution">
    <text evidence="11">Lacks conserved residue(s) required for the propagation of feature annotation.</text>
</comment>
<dbReference type="GO" id="GO:0044210">
    <property type="term" value="P:'de novo' CTP biosynthetic process"/>
    <property type="evidence" value="ECO:0007669"/>
    <property type="project" value="UniProtKB-UniRule"/>
</dbReference>
<feature type="binding site" evidence="11">
    <location>
        <position position="53"/>
    </location>
    <ligand>
        <name>ATP</name>
        <dbReference type="ChEBI" id="CHEBI:30616"/>
    </ligand>
</feature>
<protein>
    <recommendedName>
        <fullName evidence="11">Uridylate kinase</fullName>
        <shortName evidence="11">UK</shortName>
        <ecNumber evidence="11">2.7.4.22</ecNumber>
    </recommendedName>
    <alternativeName>
        <fullName evidence="11">Uridine monophosphate kinase</fullName>
        <shortName evidence="11">UMP kinase</shortName>
        <shortName evidence="11">UMPK</shortName>
    </alternativeName>
</protein>
<evidence type="ECO:0000256" key="2">
    <source>
        <dbReference type="ARBA" id="ARBA00004791"/>
    </source>
</evidence>
<dbReference type="PIRSF" id="PIRSF005650">
    <property type="entry name" value="Uridylate_kin"/>
    <property type="match status" value="1"/>
</dbReference>
<dbReference type="UniPathway" id="UPA00159">
    <property type="reaction ID" value="UER00275"/>
</dbReference>
<dbReference type="GO" id="GO:0033862">
    <property type="term" value="F:UMP kinase activity"/>
    <property type="evidence" value="ECO:0007669"/>
    <property type="project" value="UniProtKB-EC"/>
</dbReference>
<evidence type="ECO:0000256" key="5">
    <source>
        <dbReference type="ARBA" id="ARBA00022679"/>
    </source>
</evidence>
<feature type="binding site" evidence="11">
    <location>
        <position position="153"/>
    </location>
    <ligand>
        <name>ATP</name>
        <dbReference type="ChEBI" id="CHEBI:30616"/>
    </ligand>
</feature>
<evidence type="ECO:0000256" key="8">
    <source>
        <dbReference type="ARBA" id="ARBA00022840"/>
    </source>
</evidence>
<keyword evidence="4 11" id="KW-0963">Cytoplasm</keyword>
<dbReference type="GO" id="GO:0005524">
    <property type="term" value="F:ATP binding"/>
    <property type="evidence" value="ECO:0007669"/>
    <property type="project" value="UniProtKB-KW"/>
</dbReference>
<feature type="binding site" evidence="11">
    <location>
        <begin position="13"/>
        <end position="16"/>
    </location>
    <ligand>
        <name>ATP</name>
        <dbReference type="ChEBI" id="CHEBI:30616"/>
    </ligand>
</feature>
<evidence type="ECO:0000256" key="6">
    <source>
        <dbReference type="ARBA" id="ARBA00022741"/>
    </source>
</evidence>
<feature type="binding site" evidence="11">
    <location>
        <begin position="126"/>
        <end position="133"/>
    </location>
    <ligand>
        <name>UMP</name>
        <dbReference type="ChEBI" id="CHEBI:57865"/>
    </ligand>
</feature>
<feature type="binding site" evidence="11">
    <location>
        <position position="162"/>
    </location>
    <ligand>
        <name>ATP</name>
        <dbReference type="ChEBI" id="CHEBI:30616"/>
    </ligand>
</feature>
<feature type="binding site" evidence="11">
    <location>
        <position position="48"/>
    </location>
    <ligand>
        <name>UMP</name>
        <dbReference type="ChEBI" id="CHEBI:57865"/>
    </ligand>
</feature>
<dbReference type="Pfam" id="PF00696">
    <property type="entry name" value="AA_kinase"/>
    <property type="match status" value="1"/>
</dbReference>
<dbReference type="AlphaFoldDB" id="A0A235BS06"/>
<comment type="similarity">
    <text evidence="3 11">Belongs to the UMP kinase family.</text>
</comment>
<feature type="binding site" evidence="11">
    <location>
        <position position="49"/>
    </location>
    <ligand>
        <name>ATP</name>
        <dbReference type="ChEBI" id="CHEBI:30616"/>
    </ligand>
</feature>
<dbReference type="InterPro" id="IPR015963">
    <property type="entry name" value="Uridylate_kinase_bac"/>
</dbReference>
<comment type="subcellular location">
    <subcellularLocation>
        <location evidence="1 11">Cytoplasm</location>
    </subcellularLocation>
</comment>
<proteinExistence type="inferred from homology"/>
<organism evidence="13 14">
    <name type="scientific">candidate division WOR-3 bacterium JGI_Cruoil_03_51_56</name>
    <dbReference type="NCBI Taxonomy" id="1973747"/>
    <lineage>
        <taxon>Bacteria</taxon>
        <taxon>Bacteria division WOR-3</taxon>
    </lineage>
</organism>
<keyword evidence="7 11" id="KW-0418">Kinase</keyword>
<dbReference type="SUPFAM" id="SSF53633">
    <property type="entry name" value="Carbamate kinase-like"/>
    <property type="match status" value="1"/>
</dbReference>
<evidence type="ECO:0000313" key="13">
    <source>
        <dbReference type="EMBL" id="OYD15118.1"/>
    </source>
</evidence>
<name>A0A235BS06_UNCW3</name>
<comment type="pathway">
    <text evidence="2 11">Pyrimidine metabolism; CTP biosynthesis via de novo pathway; UDP from UMP (UMPK route): step 1/1.</text>
</comment>
<evidence type="ECO:0000256" key="1">
    <source>
        <dbReference type="ARBA" id="ARBA00004496"/>
    </source>
</evidence>
<dbReference type="GO" id="GO:0006225">
    <property type="term" value="P:UDP biosynthetic process"/>
    <property type="evidence" value="ECO:0007669"/>
    <property type="project" value="TreeGrafter"/>
</dbReference>
<dbReference type="Proteomes" id="UP000215559">
    <property type="component" value="Unassembled WGS sequence"/>
</dbReference>
<feature type="binding site" evidence="11">
    <location>
        <position position="159"/>
    </location>
    <ligand>
        <name>ATP</name>
        <dbReference type="ChEBI" id="CHEBI:30616"/>
    </ligand>
</feature>
<dbReference type="InterPro" id="IPR036393">
    <property type="entry name" value="AceGlu_kinase-like_sf"/>
</dbReference>
<comment type="subunit">
    <text evidence="11">Homohexamer.</text>
</comment>
<accession>A0A235BS06</accession>
<dbReference type="GO" id="GO:0005737">
    <property type="term" value="C:cytoplasm"/>
    <property type="evidence" value="ECO:0007669"/>
    <property type="project" value="UniProtKB-SubCell"/>
</dbReference>
<evidence type="ECO:0000256" key="4">
    <source>
        <dbReference type="ARBA" id="ARBA00022490"/>
    </source>
</evidence>
<keyword evidence="9 11" id="KW-0665">Pyrimidine biosynthesis</keyword>
<evidence type="ECO:0000256" key="9">
    <source>
        <dbReference type="ARBA" id="ARBA00022975"/>
    </source>
</evidence>
<evidence type="ECO:0000259" key="12">
    <source>
        <dbReference type="Pfam" id="PF00696"/>
    </source>
</evidence>
<evidence type="ECO:0000256" key="3">
    <source>
        <dbReference type="ARBA" id="ARBA00007614"/>
    </source>
</evidence>
<dbReference type="EMBL" id="NOZP01000122">
    <property type="protein sequence ID" value="OYD15118.1"/>
    <property type="molecule type" value="Genomic_DNA"/>
</dbReference>
<sequence>MNKFSRYNRILLKISGECFASDKLLNSVTRQLVQAHKKKVALAVVVGGGNILRGRDVKGFDRIWADRAGMLATVINGIRITEILKRKATVYHLCTFEIPGFVERYIIEKGHDGLKSSKILILSGGTGSPLFSTDSLAALRAAELEMDAILKATNVAGVYSADPKKHKNARLYRKLSYKKALVENLKVMDPTAFAFCMEKRIPINVFDINLPNAIIDIIQGKQIGSCVC</sequence>
<keyword evidence="8 11" id="KW-0067">ATP-binding</keyword>
<comment type="caution">
    <text evidence="13">The sequence shown here is derived from an EMBL/GenBank/DDBJ whole genome shotgun (WGS) entry which is preliminary data.</text>
</comment>
<dbReference type="PANTHER" id="PTHR42833">
    <property type="entry name" value="URIDYLATE KINASE"/>
    <property type="match status" value="1"/>
</dbReference>
<keyword evidence="5 11" id="KW-0808">Transferase</keyword>
<evidence type="ECO:0000313" key="14">
    <source>
        <dbReference type="Proteomes" id="UP000215559"/>
    </source>
</evidence>
<dbReference type="PANTHER" id="PTHR42833:SF4">
    <property type="entry name" value="URIDYLATE KINASE PUMPKIN, CHLOROPLASTIC"/>
    <property type="match status" value="1"/>
</dbReference>
<comment type="function">
    <text evidence="11">Catalyzes the reversible phosphorylation of UMP to UDP.</text>
</comment>
<feature type="domain" description="Aspartate/glutamate/uridylate kinase" evidence="12">
    <location>
        <begin position="8"/>
        <end position="207"/>
    </location>
</feature>